<dbReference type="OrthoDB" id="1727975at2759"/>
<sequence length="177" mass="19297">MAEDGKFRIEKFDGIDFSWWKMQIEDLLVQKDLDVVLGDKPEKMSDADWASLDRKAMSVIRLSLTKNVAFNILKEKTAKGIMDALSNIGICGSGSSRGASAKLPRRQWVRRTSIPAVGTSPENFLLSMESVCSQDVPGSGSVRLQWEPVGTEDESGADFAVTDVLELGRASTGLSVV</sequence>
<dbReference type="EMBL" id="OOIL02002240">
    <property type="protein sequence ID" value="VFQ81831.1"/>
    <property type="molecule type" value="Genomic_DNA"/>
</dbReference>
<organism evidence="1 2">
    <name type="scientific">Cuscuta campestris</name>
    <dbReference type="NCBI Taxonomy" id="132261"/>
    <lineage>
        <taxon>Eukaryota</taxon>
        <taxon>Viridiplantae</taxon>
        <taxon>Streptophyta</taxon>
        <taxon>Embryophyta</taxon>
        <taxon>Tracheophyta</taxon>
        <taxon>Spermatophyta</taxon>
        <taxon>Magnoliopsida</taxon>
        <taxon>eudicotyledons</taxon>
        <taxon>Gunneridae</taxon>
        <taxon>Pentapetalae</taxon>
        <taxon>asterids</taxon>
        <taxon>lamiids</taxon>
        <taxon>Solanales</taxon>
        <taxon>Convolvulaceae</taxon>
        <taxon>Cuscuteae</taxon>
        <taxon>Cuscuta</taxon>
        <taxon>Cuscuta subgen. Grammica</taxon>
        <taxon>Cuscuta sect. Cleistogrammica</taxon>
    </lineage>
</organism>
<accession>A0A484LZ37</accession>
<name>A0A484LZ37_9ASTE</name>
<reference evidence="1 2" key="1">
    <citation type="submission" date="2018-04" db="EMBL/GenBank/DDBJ databases">
        <authorList>
            <person name="Vogel A."/>
        </authorList>
    </citation>
    <scope>NUCLEOTIDE SEQUENCE [LARGE SCALE GENOMIC DNA]</scope>
</reference>
<keyword evidence="2" id="KW-1185">Reference proteome</keyword>
<evidence type="ECO:0000313" key="1">
    <source>
        <dbReference type="EMBL" id="VFQ81831.1"/>
    </source>
</evidence>
<dbReference type="Proteomes" id="UP000595140">
    <property type="component" value="Unassembled WGS sequence"/>
</dbReference>
<protein>
    <recommendedName>
        <fullName evidence="3">Retrotransposon Copia-like N-terminal domain-containing protein</fullName>
    </recommendedName>
</protein>
<gene>
    <name evidence="1" type="ORF">CCAM_LOCUS23607</name>
</gene>
<evidence type="ECO:0008006" key="3">
    <source>
        <dbReference type="Google" id="ProtNLM"/>
    </source>
</evidence>
<dbReference type="AlphaFoldDB" id="A0A484LZ37"/>
<proteinExistence type="predicted"/>
<evidence type="ECO:0000313" key="2">
    <source>
        <dbReference type="Proteomes" id="UP000595140"/>
    </source>
</evidence>